<dbReference type="GO" id="GO:0010181">
    <property type="term" value="F:FMN binding"/>
    <property type="evidence" value="ECO:0007669"/>
    <property type="project" value="InterPro"/>
</dbReference>
<keyword evidence="3" id="KW-0288">FMN</keyword>
<dbReference type="AlphaFoldDB" id="A0A4Q9KBP9"/>
<feature type="domain" description="NADH:flavin oxidoreductase/NADH oxidase N-terminal" evidence="6">
    <location>
        <begin position="6"/>
        <end position="337"/>
    </location>
</feature>
<evidence type="ECO:0000259" key="6">
    <source>
        <dbReference type="Pfam" id="PF00724"/>
    </source>
</evidence>
<name>A0A4Q9KBP9_9ACTN</name>
<evidence type="ECO:0000256" key="2">
    <source>
        <dbReference type="ARBA" id="ARBA00022630"/>
    </source>
</evidence>
<dbReference type="Gene3D" id="3.20.20.70">
    <property type="entry name" value="Aldolase class I"/>
    <property type="match status" value="1"/>
</dbReference>
<protein>
    <submittedName>
        <fullName evidence="7">NADH:flavin oxidoreductase/NADH oxidase</fullName>
    </submittedName>
</protein>
<evidence type="ECO:0000256" key="1">
    <source>
        <dbReference type="ARBA" id="ARBA00001917"/>
    </source>
</evidence>
<dbReference type="GO" id="GO:0003959">
    <property type="term" value="F:NADPH dehydrogenase activity"/>
    <property type="evidence" value="ECO:0007669"/>
    <property type="project" value="InterPro"/>
</dbReference>
<gene>
    <name evidence="7" type="ORF">ET989_11630</name>
</gene>
<evidence type="ECO:0000256" key="4">
    <source>
        <dbReference type="ARBA" id="ARBA00022857"/>
    </source>
</evidence>
<dbReference type="PANTHER" id="PTHR43303:SF4">
    <property type="entry name" value="NADPH DEHYDROGENASE C23G7.10C-RELATED"/>
    <property type="match status" value="1"/>
</dbReference>
<accession>A0A4Q9KBP9</accession>
<dbReference type="RefSeq" id="WP_131169143.1">
    <property type="nucleotide sequence ID" value="NZ_SDMQ01000012.1"/>
</dbReference>
<comment type="caution">
    <text evidence="7">The sequence shown here is derived from an EMBL/GenBank/DDBJ whole genome shotgun (WGS) entry which is preliminary data.</text>
</comment>
<dbReference type="InterPro" id="IPR044152">
    <property type="entry name" value="YqjM-like"/>
</dbReference>
<dbReference type="CDD" id="cd02932">
    <property type="entry name" value="OYE_YqiM_FMN"/>
    <property type="match status" value="1"/>
</dbReference>
<reference evidence="7 8" key="1">
    <citation type="submission" date="2019-01" db="EMBL/GenBank/DDBJ databases">
        <title>Lactibacter flavus gen. nov., sp. nov., a novel bacterium of the family Propionibacteriaceae isolated from raw milk and dairy products.</title>
        <authorList>
            <person name="Huptas C."/>
            <person name="Wenning M."/>
            <person name="Breitenwieser F."/>
            <person name="Doll E."/>
            <person name="Von Neubeck M."/>
            <person name="Busse H.-J."/>
            <person name="Scherer S."/>
        </authorList>
    </citation>
    <scope>NUCLEOTIDE SEQUENCE [LARGE SCALE GENOMIC DNA]</scope>
    <source>
        <strain evidence="7 8">KCTC 33808</strain>
    </source>
</reference>
<keyword evidence="2" id="KW-0285">Flavoprotein</keyword>
<keyword evidence="5" id="KW-0560">Oxidoreductase</keyword>
<evidence type="ECO:0000256" key="3">
    <source>
        <dbReference type="ARBA" id="ARBA00022643"/>
    </source>
</evidence>
<dbReference type="PANTHER" id="PTHR43303">
    <property type="entry name" value="NADPH DEHYDROGENASE C23G7.10C-RELATED"/>
    <property type="match status" value="1"/>
</dbReference>
<proteinExistence type="predicted"/>
<dbReference type="EMBL" id="SDMQ01000012">
    <property type="protein sequence ID" value="TBT83333.1"/>
    <property type="molecule type" value="Genomic_DNA"/>
</dbReference>
<keyword evidence="4" id="KW-0521">NADP</keyword>
<evidence type="ECO:0000313" key="7">
    <source>
        <dbReference type="EMBL" id="TBT83333.1"/>
    </source>
</evidence>
<evidence type="ECO:0000256" key="5">
    <source>
        <dbReference type="ARBA" id="ARBA00023002"/>
    </source>
</evidence>
<sequence length="358" mass="38351">MTPPALFQALTLRDLTVRNRAWVPPMCQYAVDAQDGVPGAWHTVHYGSFAIGGFGLVIAEATGVTPEGRITPFDTGLWNDEQAAAWSSIVDFAHSQGAAMAVQLGHAGRKASTNRWWPGYPDRVLPPEEGGWRPVGVVDEDAADGLTEAGIEMVVDAFVQAARRADAAGFDAVEVHAAHGYLLHQFYSPLSNTRSDAWGGDHAGRTRLVRTVAEEVRAAFPQGKPVLVRLSATDWVDGGWSIEDSVRLGAELRELGVDLVDVSSGGVAPAPIAAGPGYQVDFAQRIRHETGMPTAAVGLITDPTHAEAIVANGRADAVLLGRAAMREPNWPLRAAHALGVRPEDAPYAPARWRSHYQR</sequence>
<organism evidence="7 8">
    <name type="scientific">Propioniciclava sinopodophylli</name>
    <dbReference type="NCBI Taxonomy" id="1837344"/>
    <lineage>
        <taxon>Bacteria</taxon>
        <taxon>Bacillati</taxon>
        <taxon>Actinomycetota</taxon>
        <taxon>Actinomycetes</taxon>
        <taxon>Propionibacteriales</taxon>
        <taxon>Propionibacteriaceae</taxon>
        <taxon>Propioniciclava</taxon>
    </lineage>
</organism>
<dbReference type="Proteomes" id="UP000292373">
    <property type="component" value="Unassembled WGS sequence"/>
</dbReference>
<keyword evidence="8" id="KW-1185">Reference proteome</keyword>
<dbReference type="GO" id="GO:0050661">
    <property type="term" value="F:NADP binding"/>
    <property type="evidence" value="ECO:0007669"/>
    <property type="project" value="InterPro"/>
</dbReference>
<evidence type="ECO:0000313" key="8">
    <source>
        <dbReference type="Proteomes" id="UP000292373"/>
    </source>
</evidence>
<comment type="cofactor">
    <cofactor evidence="1">
        <name>FMN</name>
        <dbReference type="ChEBI" id="CHEBI:58210"/>
    </cofactor>
</comment>
<dbReference type="SUPFAM" id="SSF51395">
    <property type="entry name" value="FMN-linked oxidoreductases"/>
    <property type="match status" value="1"/>
</dbReference>
<dbReference type="OrthoDB" id="3169239at2"/>
<dbReference type="InterPro" id="IPR001155">
    <property type="entry name" value="OxRdtase_FMN_N"/>
</dbReference>
<dbReference type="InterPro" id="IPR013785">
    <property type="entry name" value="Aldolase_TIM"/>
</dbReference>
<dbReference type="Pfam" id="PF00724">
    <property type="entry name" value="Oxidored_FMN"/>
    <property type="match status" value="1"/>
</dbReference>